<evidence type="ECO:0000256" key="10">
    <source>
        <dbReference type="SAM" id="MobiDB-lite"/>
    </source>
</evidence>
<evidence type="ECO:0000313" key="13">
    <source>
        <dbReference type="EMBL" id="CAK5280090.1"/>
    </source>
</evidence>
<evidence type="ECO:0000256" key="5">
    <source>
        <dbReference type="ARBA" id="ARBA00022839"/>
    </source>
</evidence>
<dbReference type="SUPFAM" id="SSF53098">
    <property type="entry name" value="Ribonuclease H-like"/>
    <property type="match status" value="1"/>
</dbReference>
<dbReference type="GO" id="GO:0003676">
    <property type="term" value="F:nucleic acid binding"/>
    <property type="evidence" value="ECO:0007669"/>
    <property type="project" value="InterPro"/>
</dbReference>
<protein>
    <recommendedName>
        <fullName evidence="8">3'-5' exonuclease</fullName>
    </recommendedName>
    <alternativeName>
        <fullName evidence="9">Werner Syndrome-like exonuclease</fullName>
    </alternativeName>
</protein>
<feature type="region of interest" description="Disordered" evidence="10">
    <location>
        <begin position="1"/>
        <end position="27"/>
    </location>
</feature>
<dbReference type="GO" id="GO:0005634">
    <property type="term" value="C:nucleus"/>
    <property type="evidence" value="ECO:0007669"/>
    <property type="project" value="UniProtKB-SubCell"/>
</dbReference>
<dbReference type="Gene3D" id="3.30.420.10">
    <property type="entry name" value="Ribonuclease H-like superfamily/Ribonuclease H"/>
    <property type="match status" value="1"/>
</dbReference>
<comment type="subcellular location">
    <subcellularLocation>
        <location evidence="1">Nucleus</location>
    </subcellularLocation>
</comment>
<keyword evidence="4" id="KW-0378">Hydrolase</keyword>
<keyword evidence="3" id="KW-0479">Metal-binding</keyword>
<proteinExistence type="predicted"/>
<feature type="domain" description="3'-5' exonuclease" evidence="11">
    <location>
        <begin position="77"/>
        <end position="176"/>
    </location>
</feature>
<dbReference type="CDD" id="cd06141">
    <property type="entry name" value="WRN_exo"/>
    <property type="match status" value="1"/>
</dbReference>
<evidence type="ECO:0000256" key="2">
    <source>
        <dbReference type="ARBA" id="ARBA00022722"/>
    </source>
</evidence>
<reference evidence="13" key="1">
    <citation type="submission" date="2023-11" db="EMBL/GenBank/DDBJ databases">
        <authorList>
            <person name="De Vega J J."/>
            <person name="De Vega J J."/>
        </authorList>
    </citation>
    <scope>NUCLEOTIDE SEQUENCE</scope>
</reference>
<evidence type="ECO:0000259" key="11">
    <source>
        <dbReference type="Pfam" id="PF01612"/>
    </source>
</evidence>
<evidence type="ECO:0000313" key="12">
    <source>
        <dbReference type="EMBL" id="CAK5264871.1"/>
    </source>
</evidence>
<evidence type="ECO:0000313" key="14">
    <source>
        <dbReference type="Proteomes" id="UP001295794"/>
    </source>
</evidence>
<dbReference type="InterPro" id="IPR002562">
    <property type="entry name" value="3'-5'_exonuclease_dom"/>
</dbReference>
<evidence type="ECO:0000256" key="8">
    <source>
        <dbReference type="ARBA" id="ARBA00040531"/>
    </source>
</evidence>
<evidence type="ECO:0000256" key="6">
    <source>
        <dbReference type="ARBA" id="ARBA00022842"/>
    </source>
</evidence>
<dbReference type="EMBL" id="CAVNYO010000440">
    <property type="protein sequence ID" value="CAK5280090.1"/>
    <property type="molecule type" value="Genomic_DNA"/>
</dbReference>
<keyword evidence="5" id="KW-0269">Exonuclease</keyword>
<comment type="caution">
    <text evidence="13">The sequence shown here is derived from an EMBL/GenBank/DDBJ whole genome shotgun (WGS) entry which is preliminary data.</text>
</comment>
<evidence type="ECO:0000256" key="9">
    <source>
        <dbReference type="ARBA" id="ARBA00042761"/>
    </source>
</evidence>
<accession>A0AAD2K5C1</accession>
<sequence length="192" mass="21408">MAAERASALSDPDKDVPVPTGPPPPTIKFSWRNTVPCPRRVYITDTAQAEIEMSIFQGPCGLDIEWKPTFVKGGAENPNLKTFLEDPLIVKAGVGIQGDATKMFRDYRVDIRGCVDLSYLARTVDNARWKGSYSQPIGLARLIATYEDRLLVKGKITRSNWERNQLSVEQQEYAANGGSRPRSTASPRLRIR</sequence>
<name>A0AAD2K5C1_9AGAR</name>
<dbReference type="GO" id="GO:0046872">
    <property type="term" value="F:metal ion binding"/>
    <property type="evidence" value="ECO:0007669"/>
    <property type="project" value="UniProtKB-KW"/>
</dbReference>
<evidence type="ECO:0000256" key="1">
    <source>
        <dbReference type="ARBA" id="ARBA00004123"/>
    </source>
</evidence>
<evidence type="ECO:0000256" key="7">
    <source>
        <dbReference type="ARBA" id="ARBA00023242"/>
    </source>
</evidence>
<evidence type="ECO:0000256" key="4">
    <source>
        <dbReference type="ARBA" id="ARBA00022801"/>
    </source>
</evidence>
<organism evidence="13 14">
    <name type="scientific">Mycena citricolor</name>
    <dbReference type="NCBI Taxonomy" id="2018698"/>
    <lineage>
        <taxon>Eukaryota</taxon>
        <taxon>Fungi</taxon>
        <taxon>Dikarya</taxon>
        <taxon>Basidiomycota</taxon>
        <taxon>Agaricomycotina</taxon>
        <taxon>Agaricomycetes</taxon>
        <taxon>Agaricomycetidae</taxon>
        <taxon>Agaricales</taxon>
        <taxon>Marasmiineae</taxon>
        <taxon>Mycenaceae</taxon>
        <taxon>Mycena</taxon>
    </lineage>
</organism>
<evidence type="ECO:0000256" key="3">
    <source>
        <dbReference type="ARBA" id="ARBA00022723"/>
    </source>
</evidence>
<keyword evidence="6" id="KW-0460">Magnesium</keyword>
<dbReference type="InterPro" id="IPR012337">
    <property type="entry name" value="RNaseH-like_sf"/>
</dbReference>
<dbReference type="EMBL" id="CAVNYO010000073">
    <property type="protein sequence ID" value="CAK5264871.1"/>
    <property type="molecule type" value="Genomic_DNA"/>
</dbReference>
<dbReference type="AlphaFoldDB" id="A0AAD2K5C1"/>
<dbReference type="PANTHER" id="PTHR13620:SF109">
    <property type="entry name" value="3'-5' EXONUCLEASE"/>
    <property type="match status" value="1"/>
</dbReference>
<feature type="region of interest" description="Disordered" evidence="10">
    <location>
        <begin position="172"/>
        <end position="192"/>
    </location>
</feature>
<keyword evidence="14" id="KW-1185">Reference proteome</keyword>
<dbReference type="GO" id="GO:0008408">
    <property type="term" value="F:3'-5' exonuclease activity"/>
    <property type="evidence" value="ECO:0007669"/>
    <property type="project" value="InterPro"/>
</dbReference>
<gene>
    <name evidence="13" type="ORF">MYCIT1_LOCUS30519</name>
    <name evidence="12" type="ORF">MYCIT1_LOCUS5405</name>
</gene>
<dbReference type="GO" id="GO:0006139">
    <property type="term" value="P:nucleobase-containing compound metabolic process"/>
    <property type="evidence" value="ECO:0007669"/>
    <property type="project" value="InterPro"/>
</dbReference>
<dbReference type="Proteomes" id="UP001295794">
    <property type="component" value="Unassembled WGS sequence"/>
</dbReference>
<dbReference type="InterPro" id="IPR036397">
    <property type="entry name" value="RNaseH_sf"/>
</dbReference>
<dbReference type="PANTHER" id="PTHR13620">
    <property type="entry name" value="3-5 EXONUCLEASE"/>
    <property type="match status" value="1"/>
</dbReference>
<keyword evidence="7" id="KW-0539">Nucleus</keyword>
<keyword evidence="2" id="KW-0540">Nuclease</keyword>
<dbReference type="InterPro" id="IPR051132">
    <property type="entry name" value="3-5_Exonuclease_domain"/>
</dbReference>
<dbReference type="Pfam" id="PF01612">
    <property type="entry name" value="DNA_pol_A_exo1"/>
    <property type="match status" value="1"/>
</dbReference>